<evidence type="ECO:0000259" key="2">
    <source>
        <dbReference type="PROSITE" id="PS50989"/>
    </source>
</evidence>
<gene>
    <name evidence="3" type="ORF">SAMN05920897_1441</name>
</gene>
<dbReference type="PROSITE" id="PS50980">
    <property type="entry name" value="COA_CT_NTER"/>
    <property type="match status" value="1"/>
</dbReference>
<dbReference type="EMBL" id="FTMS01000044">
    <property type="protein sequence ID" value="SIR11168.1"/>
    <property type="molecule type" value="Genomic_DNA"/>
</dbReference>
<dbReference type="PROSITE" id="PS50989">
    <property type="entry name" value="COA_CT_CTER"/>
    <property type="match status" value="1"/>
</dbReference>
<dbReference type="SUPFAM" id="SSF52096">
    <property type="entry name" value="ClpP/crotonase"/>
    <property type="match status" value="2"/>
</dbReference>
<keyword evidence="4" id="KW-1185">Reference proteome</keyword>
<dbReference type="Gene3D" id="3.90.226.10">
    <property type="entry name" value="2-enoyl-CoA Hydratase, Chain A, domain 1"/>
    <property type="match status" value="2"/>
</dbReference>
<dbReference type="PANTHER" id="PTHR43842:SF2">
    <property type="entry name" value="PROPIONYL-COA CARBOXYLASE BETA CHAIN, MITOCHONDRIAL"/>
    <property type="match status" value="1"/>
</dbReference>
<reference evidence="3 4" key="1">
    <citation type="submission" date="2017-01" db="EMBL/GenBank/DDBJ databases">
        <authorList>
            <person name="Mah S.A."/>
            <person name="Swanson W.J."/>
            <person name="Moy G.W."/>
            <person name="Vacquier V.D."/>
        </authorList>
    </citation>
    <scope>NUCLEOTIDE SEQUENCE [LARGE SCALE GENOMIC DNA]</scope>
    <source>
        <strain evidence="3 4">ASpG1</strain>
    </source>
</reference>
<feature type="non-terminal residue" evidence="3">
    <location>
        <position position="1"/>
    </location>
</feature>
<dbReference type="InterPro" id="IPR029045">
    <property type="entry name" value="ClpP/crotonase-like_dom_sf"/>
</dbReference>
<accession>A0A1N6Y9B1</accession>
<evidence type="ECO:0000313" key="3">
    <source>
        <dbReference type="EMBL" id="SIR11168.1"/>
    </source>
</evidence>
<dbReference type="PANTHER" id="PTHR43842">
    <property type="entry name" value="PROPIONYL-COA CARBOXYLASE BETA CHAIN"/>
    <property type="match status" value="1"/>
</dbReference>
<dbReference type="STRING" id="159291.SAMN05920897_1441"/>
<sequence>QHMKTIREQVRLGGGEARIEQQHQKGKHTARERLQAILDEGSFVEHQHYSRGRSTMFGLGDKRIHGDGVATGSGLVEGRQVFVSSQDFTVLGGSLGEMHADRIATAQELSLETRTPFIQINDSGGARIQEGILSLHGYGRIFRANTLASGVVPQISVILGPCAGGAVYSPGITDFVFMVDQVSNMYITGPDVIRAVTGEEISHEELGGAGAHAGKSGNAHFRYASEEECIAGVRQLLSYLPQHNGEAPPVVDTGDPVDRTTPELLDLIPEEERRGYDVRSVIASVFDRESFLEVQRDYAPNVVVGFARLGGRTVGIFANQPAVLAAALDIDSSDKGARFIRFCDAFNIPIVSLVDVPGFLPGVNQEHGGIIRHGAKVLYAIAEATVPKVSLVMRKAYGGAYIAMASKGLGYDRVLSWPMAQIAVMGAEGAANIIFRRDIAEAENPEAARAAKIEEFKGEVMDPFVAAGYGYVDDVIDPSYTRGELARSLAMLERKRQERPGRKHGNIPL</sequence>
<evidence type="ECO:0000259" key="1">
    <source>
        <dbReference type="PROSITE" id="PS50980"/>
    </source>
</evidence>
<feature type="domain" description="CoA carboxyltransferase N-terminal" evidence="1">
    <location>
        <begin position="1"/>
        <end position="252"/>
    </location>
</feature>
<protein>
    <submittedName>
        <fullName evidence="3">Propionyl-CoA carboxylase beta chain</fullName>
    </submittedName>
</protein>
<dbReference type="InterPro" id="IPR034733">
    <property type="entry name" value="AcCoA_carboxyl_beta"/>
</dbReference>
<proteinExistence type="predicted"/>
<dbReference type="GO" id="GO:0004658">
    <property type="term" value="F:propionyl-CoA carboxylase activity"/>
    <property type="evidence" value="ECO:0007669"/>
    <property type="project" value="TreeGrafter"/>
</dbReference>
<name>A0A1N6Y9B1_9SPIO</name>
<dbReference type="InterPro" id="IPR011762">
    <property type="entry name" value="COA_CT_N"/>
</dbReference>
<dbReference type="Pfam" id="PF01039">
    <property type="entry name" value="Carboxyl_trans"/>
    <property type="match status" value="1"/>
</dbReference>
<dbReference type="Proteomes" id="UP000186400">
    <property type="component" value="Unassembled WGS sequence"/>
</dbReference>
<feature type="domain" description="CoA carboxyltransferase C-terminal" evidence="2">
    <location>
        <begin position="256"/>
        <end position="491"/>
    </location>
</feature>
<dbReference type="InterPro" id="IPR051047">
    <property type="entry name" value="AccD/PCCB"/>
</dbReference>
<evidence type="ECO:0000313" key="4">
    <source>
        <dbReference type="Proteomes" id="UP000186400"/>
    </source>
</evidence>
<dbReference type="InterPro" id="IPR011763">
    <property type="entry name" value="COA_CT_C"/>
</dbReference>
<dbReference type="AlphaFoldDB" id="A0A1N6Y9B1"/>
<organism evidence="3 4">
    <name type="scientific">Alkalispirochaeta americana</name>
    <dbReference type="NCBI Taxonomy" id="159291"/>
    <lineage>
        <taxon>Bacteria</taxon>
        <taxon>Pseudomonadati</taxon>
        <taxon>Spirochaetota</taxon>
        <taxon>Spirochaetia</taxon>
        <taxon>Spirochaetales</taxon>
        <taxon>Spirochaetaceae</taxon>
        <taxon>Alkalispirochaeta</taxon>
    </lineage>
</organism>
<dbReference type="GO" id="GO:0009317">
    <property type="term" value="C:acetyl-CoA carboxylase complex"/>
    <property type="evidence" value="ECO:0007669"/>
    <property type="project" value="TreeGrafter"/>
</dbReference>